<name>A0A5C8PIR5_9HYPH</name>
<keyword evidence="4" id="KW-1185">Reference proteome</keyword>
<feature type="signal peptide" evidence="1">
    <location>
        <begin position="1"/>
        <end position="24"/>
    </location>
</feature>
<evidence type="ECO:0000259" key="2">
    <source>
        <dbReference type="Pfam" id="PF12275"/>
    </source>
</evidence>
<dbReference type="AlphaFoldDB" id="A0A5C8PIR5"/>
<protein>
    <submittedName>
        <fullName evidence="3">DUF3616 domain-containing protein</fullName>
    </submittedName>
</protein>
<sequence>MTRSRPVVLAVAACFSVSVATAVAAPDDIPPVAPESGPWDAGDGFKFDKKEKKKRKALSGIACPANASGQRLCLAVFDEGGEARYLVIRDGAYTVDNEPVVLVPGDVELDAEAAATGSGFYYVTGSHSAKRNDCDNNPESRRVIRFRVDPGTGRALRAAGPGAELAGYASTDRLWTVMAAVPGLKDHVGNHMCLGTQPPKDAPHLPGKRGVNIEGLAFMGGRLFFGFRGPAIDGTARILDVDADALFGTADPGPKLSTIWVGPGRAIRDLHAVRDGILVLAGPDDDAQNKDVPWIVMRWDGQHTGSATGKPKPLARLVLDSVVKRPCDDELKPEAMAVVDDKPGEPYRVIIFSDGMCDGGPLGFSIRR</sequence>
<organism evidence="3 4">
    <name type="scientific">Vineibacter terrae</name>
    <dbReference type="NCBI Taxonomy" id="2586908"/>
    <lineage>
        <taxon>Bacteria</taxon>
        <taxon>Pseudomonadati</taxon>
        <taxon>Pseudomonadota</taxon>
        <taxon>Alphaproteobacteria</taxon>
        <taxon>Hyphomicrobiales</taxon>
        <taxon>Vineibacter</taxon>
    </lineage>
</organism>
<reference evidence="3 4" key="1">
    <citation type="submission" date="2019-06" db="EMBL/GenBank/DDBJ databases">
        <title>New taxonomy in bacterial strain CC-CFT640, isolated from vineyard.</title>
        <authorList>
            <person name="Lin S.-Y."/>
            <person name="Tsai C.-F."/>
            <person name="Young C.-C."/>
        </authorList>
    </citation>
    <scope>NUCLEOTIDE SEQUENCE [LARGE SCALE GENOMIC DNA]</scope>
    <source>
        <strain evidence="3 4">CC-CFT640</strain>
    </source>
</reference>
<evidence type="ECO:0000256" key="1">
    <source>
        <dbReference type="SAM" id="SignalP"/>
    </source>
</evidence>
<feature type="chain" id="PRO_5023010635" evidence="1">
    <location>
        <begin position="25"/>
        <end position="368"/>
    </location>
</feature>
<accession>A0A5C8PIR5</accession>
<comment type="caution">
    <text evidence="3">The sequence shown here is derived from an EMBL/GenBank/DDBJ whole genome shotgun (WGS) entry which is preliminary data.</text>
</comment>
<dbReference type="OrthoDB" id="423529at2"/>
<evidence type="ECO:0000313" key="3">
    <source>
        <dbReference type="EMBL" id="TXL73535.1"/>
    </source>
</evidence>
<dbReference type="InterPro" id="IPR022060">
    <property type="entry name" value="DUF3616"/>
</dbReference>
<gene>
    <name evidence="3" type="ORF">FHP25_20335</name>
</gene>
<evidence type="ECO:0000313" key="4">
    <source>
        <dbReference type="Proteomes" id="UP000321638"/>
    </source>
</evidence>
<proteinExistence type="predicted"/>
<dbReference type="Pfam" id="PF12275">
    <property type="entry name" value="DUF3616"/>
    <property type="match status" value="1"/>
</dbReference>
<keyword evidence="1" id="KW-0732">Signal</keyword>
<dbReference type="EMBL" id="VDUZ01000024">
    <property type="protein sequence ID" value="TXL73535.1"/>
    <property type="molecule type" value="Genomic_DNA"/>
</dbReference>
<feature type="domain" description="DUF3616" evidence="2">
    <location>
        <begin position="204"/>
        <end position="354"/>
    </location>
</feature>
<dbReference type="RefSeq" id="WP_147848808.1">
    <property type="nucleotide sequence ID" value="NZ_VDUZ01000024.1"/>
</dbReference>
<dbReference type="Proteomes" id="UP000321638">
    <property type="component" value="Unassembled WGS sequence"/>
</dbReference>